<evidence type="ECO:0000256" key="1">
    <source>
        <dbReference type="SAM" id="MobiDB-lite"/>
    </source>
</evidence>
<name>A0ABC8IXY3_ERUVS</name>
<feature type="region of interest" description="Disordered" evidence="1">
    <location>
        <begin position="62"/>
        <end position="89"/>
    </location>
</feature>
<evidence type="ECO:0000256" key="2">
    <source>
        <dbReference type="SAM" id="SignalP"/>
    </source>
</evidence>
<feature type="chain" id="PRO_5044838755" description="Glycine-rich protein" evidence="2">
    <location>
        <begin position="28"/>
        <end position="135"/>
    </location>
</feature>
<evidence type="ECO:0000313" key="3">
    <source>
        <dbReference type="EMBL" id="CAH8306103.1"/>
    </source>
</evidence>
<keyword evidence="2" id="KW-0732">Signal</keyword>
<reference evidence="3 4" key="1">
    <citation type="submission" date="2022-03" db="EMBL/GenBank/DDBJ databases">
        <authorList>
            <person name="Macdonald S."/>
            <person name="Ahmed S."/>
            <person name="Newling K."/>
        </authorList>
    </citation>
    <scope>NUCLEOTIDE SEQUENCE [LARGE SCALE GENOMIC DNA]</scope>
</reference>
<feature type="region of interest" description="Disordered" evidence="1">
    <location>
        <begin position="26"/>
        <end position="47"/>
    </location>
</feature>
<accession>A0ABC8IXY3</accession>
<feature type="compositionally biased region" description="Gly residues" evidence="1">
    <location>
        <begin position="63"/>
        <end position="81"/>
    </location>
</feature>
<sequence length="135" mass="14194">MGCCCRKAFLLLYILFLVHLHHHATSADPSHGNLSVQSVGSNPDGDDDAFAGITAELSIVIKKGGGGRGGGGGGGKGGRSFRGGDDRKGGNGMVFVAGSHHRSSSCRESASFWFRLTAFLGNQQSVREKETRETK</sequence>
<dbReference type="AlphaFoldDB" id="A0ABC8IXY3"/>
<evidence type="ECO:0000313" key="4">
    <source>
        <dbReference type="Proteomes" id="UP001642260"/>
    </source>
</evidence>
<proteinExistence type="predicted"/>
<feature type="compositionally biased region" description="Polar residues" evidence="1">
    <location>
        <begin position="32"/>
        <end position="41"/>
    </location>
</feature>
<organism evidence="3 4">
    <name type="scientific">Eruca vesicaria subsp. sativa</name>
    <name type="common">Garden rocket</name>
    <name type="synonym">Eruca sativa</name>
    <dbReference type="NCBI Taxonomy" id="29727"/>
    <lineage>
        <taxon>Eukaryota</taxon>
        <taxon>Viridiplantae</taxon>
        <taxon>Streptophyta</taxon>
        <taxon>Embryophyta</taxon>
        <taxon>Tracheophyta</taxon>
        <taxon>Spermatophyta</taxon>
        <taxon>Magnoliopsida</taxon>
        <taxon>eudicotyledons</taxon>
        <taxon>Gunneridae</taxon>
        <taxon>Pentapetalae</taxon>
        <taxon>rosids</taxon>
        <taxon>malvids</taxon>
        <taxon>Brassicales</taxon>
        <taxon>Brassicaceae</taxon>
        <taxon>Brassiceae</taxon>
        <taxon>Eruca</taxon>
    </lineage>
</organism>
<dbReference type="EMBL" id="CAKOAT010063821">
    <property type="protein sequence ID" value="CAH8306103.1"/>
    <property type="molecule type" value="Genomic_DNA"/>
</dbReference>
<feature type="signal peptide" evidence="2">
    <location>
        <begin position="1"/>
        <end position="27"/>
    </location>
</feature>
<dbReference type="Proteomes" id="UP001642260">
    <property type="component" value="Unassembled WGS sequence"/>
</dbReference>
<keyword evidence="4" id="KW-1185">Reference proteome</keyword>
<comment type="caution">
    <text evidence="3">The sequence shown here is derived from an EMBL/GenBank/DDBJ whole genome shotgun (WGS) entry which is preliminary data.</text>
</comment>
<protein>
    <recommendedName>
        <fullName evidence="5">Glycine-rich protein</fullName>
    </recommendedName>
</protein>
<evidence type="ECO:0008006" key="5">
    <source>
        <dbReference type="Google" id="ProtNLM"/>
    </source>
</evidence>
<gene>
    <name evidence="3" type="ORF">ERUC_LOCUS4230</name>
</gene>